<keyword evidence="2" id="KW-1185">Reference proteome</keyword>
<sequence length="177" mass="20350">MLLLFDGTVRIQYRQFYVESREPGITAGSAIDAYAGQRNGMCGAATPGFLYLNTGKNSGYVTVRVERHDIQPPIDDVWEDIVEVSFHPETSTAQLMQWAAEERWPLNLEQQHYRVRYNAHGMDFSDESADEPDEHYLLQFWPAPPRPDRIVRQETKTAAHLNTGRIWSPKPGRYVEP</sequence>
<comment type="caution">
    <text evidence="1">The sequence shown here is derived from an EMBL/GenBank/DDBJ whole genome shotgun (WGS) entry which is preliminary data.</text>
</comment>
<gene>
    <name evidence="1" type="ORF">ACFFTR_20670</name>
</gene>
<dbReference type="Proteomes" id="UP001589608">
    <property type="component" value="Unassembled WGS sequence"/>
</dbReference>
<name>A0ABV5M9I4_9ACTN</name>
<evidence type="ECO:0008006" key="3">
    <source>
        <dbReference type="Google" id="ProtNLM"/>
    </source>
</evidence>
<protein>
    <recommendedName>
        <fullName evidence="3">RES domain-containing protein</fullName>
    </recommendedName>
</protein>
<reference evidence="1 2" key="1">
    <citation type="submission" date="2024-09" db="EMBL/GenBank/DDBJ databases">
        <authorList>
            <person name="Sun Q."/>
            <person name="Mori K."/>
        </authorList>
    </citation>
    <scope>NUCLEOTIDE SEQUENCE [LARGE SCALE GENOMIC DNA]</scope>
    <source>
        <strain evidence="1 2">JCM 3307</strain>
    </source>
</reference>
<evidence type="ECO:0000313" key="1">
    <source>
        <dbReference type="EMBL" id="MFB9445497.1"/>
    </source>
</evidence>
<dbReference type="EMBL" id="JBHMCA010000042">
    <property type="protein sequence ID" value="MFB9445497.1"/>
    <property type="molecule type" value="Genomic_DNA"/>
</dbReference>
<accession>A0ABV5M9I4</accession>
<proteinExistence type="predicted"/>
<organism evidence="1 2">
    <name type="scientific">Dactylosporangium vinaceum</name>
    <dbReference type="NCBI Taxonomy" id="53362"/>
    <lineage>
        <taxon>Bacteria</taxon>
        <taxon>Bacillati</taxon>
        <taxon>Actinomycetota</taxon>
        <taxon>Actinomycetes</taxon>
        <taxon>Micromonosporales</taxon>
        <taxon>Micromonosporaceae</taxon>
        <taxon>Dactylosporangium</taxon>
    </lineage>
</organism>
<dbReference type="RefSeq" id="WP_223103851.1">
    <property type="nucleotide sequence ID" value="NZ_CP061913.1"/>
</dbReference>
<evidence type="ECO:0000313" key="2">
    <source>
        <dbReference type="Proteomes" id="UP001589608"/>
    </source>
</evidence>